<dbReference type="AlphaFoldDB" id="A0A075FPJ2"/>
<evidence type="ECO:0000313" key="2">
    <source>
        <dbReference type="EMBL" id="AIE91416.1"/>
    </source>
</evidence>
<dbReference type="InterPro" id="IPR052019">
    <property type="entry name" value="F420H2_bilvrd_red/Heme_oxyg"/>
</dbReference>
<protein>
    <submittedName>
        <fullName evidence="2">Pyridoxamine 5'-phosphate oxidase family protein</fullName>
    </submittedName>
</protein>
<dbReference type="InterPro" id="IPR019965">
    <property type="entry name" value="PPOX_F420-dep_Rv2061_put"/>
</dbReference>
<dbReference type="GO" id="GO:0070967">
    <property type="term" value="F:coenzyme F420 binding"/>
    <property type="evidence" value="ECO:0007669"/>
    <property type="project" value="TreeGrafter"/>
</dbReference>
<name>A0A075FPJ2_9ARCH</name>
<dbReference type="SUPFAM" id="SSF50475">
    <property type="entry name" value="FMN-binding split barrel"/>
    <property type="match status" value="1"/>
</dbReference>
<dbReference type="GO" id="GO:0016627">
    <property type="term" value="F:oxidoreductase activity, acting on the CH-CH group of donors"/>
    <property type="evidence" value="ECO:0007669"/>
    <property type="project" value="TreeGrafter"/>
</dbReference>
<reference evidence="2" key="1">
    <citation type="journal article" date="2014" name="Genome Biol. Evol.">
        <title>Pangenome evidence for extensive interdomain horizontal transfer affecting lineage core and shell genes in uncultured planktonic thaumarchaeota and euryarchaeota.</title>
        <authorList>
            <person name="Deschamps P."/>
            <person name="Zivanovic Y."/>
            <person name="Moreira D."/>
            <person name="Rodriguez-Valera F."/>
            <person name="Lopez-Garcia P."/>
        </authorList>
    </citation>
    <scope>NUCLEOTIDE SEQUENCE</scope>
</reference>
<dbReference type="PANTHER" id="PTHR35176">
    <property type="entry name" value="HEME OXYGENASE HI_0854-RELATED"/>
    <property type="match status" value="1"/>
</dbReference>
<dbReference type="InterPro" id="IPR012349">
    <property type="entry name" value="Split_barrel_FMN-bd"/>
</dbReference>
<dbReference type="GO" id="GO:0005829">
    <property type="term" value="C:cytosol"/>
    <property type="evidence" value="ECO:0007669"/>
    <property type="project" value="TreeGrafter"/>
</dbReference>
<dbReference type="NCBIfam" id="TIGR03666">
    <property type="entry name" value="Rv2061_F420"/>
    <property type="match status" value="1"/>
</dbReference>
<organism evidence="2">
    <name type="scientific">uncultured marine thaumarchaeote AD1000_11_E10</name>
    <dbReference type="NCBI Taxonomy" id="1455890"/>
    <lineage>
        <taxon>Archaea</taxon>
        <taxon>Nitrososphaerota</taxon>
        <taxon>environmental samples</taxon>
    </lineage>
</organism>
<sequence>MSLFSDILNCRTINLTTFRKSGTLVHTPVWVVKDGDEGYVRTSKSAGKIKRLKNNHKAFISPCTSSGKVTGDKIEVKAEVLELNREKHEEISNKLKKKYGILYIVINIFRRSSYKNTQIIVLKEK</sequence>
<accession>A0A075FPJ2</accession>
<dbReference type="EMBL" id="KF900338">
    <property type="protein sequence ID" value="AIE91416.1"/>
    <property type="molecule type" value="Genomic_DNA"/>
</dbReference>
<keyword evidence="1" id="KW-0560">Oxidoreductase</keyword>
<evidence type="ECO:0000256" key="1">
    <source>
        <dbReference type="ARBA" id="ARBA00023002"/>
    </source>
</evidence>
<dbReference type="Gene3D" id="2.30.110.10">
    <property type="entry name" value="Electron Transport, Fmn-binding Protein, Chain A"/>
    <property type="match status" value="1"/>
</dbReference>
<dbReference type="PANTHER" id="PTHR35176:SF11">
    <property type="entry name" value="PYRIDOXAMINE 5'-PHOSPHATE OXIDASE FAMILY PROTEIN"/>
    <property type="match status" value="1"/>
</dbReference>
<proteinExistence type="predicted"/>